<dbReference type="RefSeq" id="WP_132882250.1">
    <property type="nucleotide sequence ID" value="NZ_JBBGZA010000001.1"/>
</dbReference>
<dbReference type="Proteomes" id="UP001380365">
    <property type="component" value="Unassembled WGS sequence"/>
</dbReference>
<dbReference type="InterPro" id="IPR011855">
    <property type="entry name" value="Phgtail_TP901_1"/>
</dbReference>
<keyword evidence="2" id="KW-1185">Reference proteome</keyword>
<comment type="caution">
    <text evidence="1">The sequence shown here is derived from an EMBL/GenBank/DDBJ whole genome shotgun (WGS) entry which is preliminary data.</text>
</comment>
<evidence type="ECO:0000313" key="1">
    <source>
        <dbReference type="EMBL" id="MEJ5095501.1"/>
    </source>
</evidence>
<accession>A0ABU8Q7L2</accession>
<evidence type="ECO:0000313" key="2">
    <source>
        <dbReference type="Proteomes" id="UP001380365"/>
    </source>
</evidence>
<gene>
    <name evidence="1" type="ORF">WH159_13250</name>
</gene>
<name>A0ABU8Q7L2_9SPHN</name>
<dbReference type="EMBL" id="JBBGZA010000001">
    <property type="protein sequence ID" value="MEJ5095501.1"/>
    <property type="molecule type" value="Genomic_DNA"/>
</dbReference>
<organism evidence="1 2">
    <name type="scientific">Sphingomonas molluscorum</name>
    <dbReference type="NCBI Taxonomy" id="418184"/>
    <lineage>
        <taxon>Bacteria</taxon>
        <taxon>Pseudomonadati</taxon>
        <taxon>Pseudomonadota</taxon>
        <taxon>Alphaproteobacteria</taxon>
        <taxon>Sphingomonadales</taxon>
        <taxon>Sphingomonadaceae</taxon>
        <taxon>Sphingomonas</taxon>
    </lineage>
</organism>
<reference evidence="1 2" key="1">
    <citation type="submission" date="2023-12" db="EMBL/GenBank/DDBJ databases">
        <title>Gut-associated functions are favored during microbiome assembly across C. elegans life.</title>
        <authorList>
            <person name="Zimmermann J."/>
        </authorList>
    </citation>
    <scope>NUCLEOTIDE SEQUENCE [LARGE SCALE GENOMIC DNA]</scope>
    <source>
        <strain evidence="1 2">JUb134</strain>
    </source>
</reference>
<sequence>MANEQGKDWRINVKTGANAYAPVGGETSLEWTRSSAEQDQSDKDSGIYGATTYGQQKIAIKVAGNLKLPDAGFTALEAASKLSPPEIEVQIKRGTVIKFQGLIAIGNFSASFPKDGPATYSMDLANAAAPTVDNLSAAAPTA</sequence>
<dbReference type="Pfam" id="PF06199">
    <property type="entry name" value="Phage_tail_2"/>
    <property type="match status" value="1"/>
</dbReference>
<proteinExistence type="predicted"/>
<protein>
    <submittedName>
        <fullName evidence="1">Phage tail tube protein</fullName>
    </submittedName>
</protein>